<dbReference type="EMBL" id="JABCRI010000009">
    <property type="protein sequence ID" value="KAF8400311.1"/>
    <property type="molecule type" value="Genomic_DNA"/>
</dbReference>
<accession>A0A834ZAP3</accession>
<gene>
    <name evidence="2" type="ORF">HHK36_013608</name>
</gene>
<comment type="caution">
    <text evidence="2">The sequence shown here is derived from an EMBL/GenBank/DDBJ whole genome shotgun (WGS) entry which is preliminary data.</text>
</comment>
<reference evidence="2 3" key="1">
    <citation type="submission" date="2020-04" db="EMBL/GenBank/DDBJ databases">
        <title>Plant Genome Project.</title>
        <authorList>
            <person name="Zhang R.-G."/>
        </authorList>
    </citation>
    <scope>NUCLEOTIDE SEQUENCE [LARGE SCALE GENOMIC DNA]</scope>
    <source>
        <strain evidence="2">YNK0</strain>
        <tissue evidence="2">Leaf</tissue>
    </source>
</reference>
<protein>
    <submittedName>
        <fullName evidence="2">Uncharacterized protein</fullName>
    </submittedName>
</protein>
<organism evidence="2 3">
    <name type="scientific">Tetracentron sinense</name>
    <name type="common">Spur-leaf</name>
    <dbReference type="NCBI Taxonomy" id="13715"/>
    <lineage>
        <taxon>Eukaryota</taxon>
        <taxon>Viridiplantae</taxon>
        <taxon>Streptophyta</taxon>
        <taxon>Embryophyta</taxon>
        <taxon>Tracheophyta</taxon>
        <taxon>Spermatophyta</taxon>
        <taxon>Magnoliopsida</taxon>
        <taxon>Trochodendrales</taxon>
        <taxon>Trochodendraceae</taxon>
        <taxon>Tetracentron</taxon>
    </lineage>
</organism>
<name>A0A834ZAP3_TETSI</name>
<sequence>MECKDFLSEFPENTTEKTNGCTVSLLQGEEIFFNRILSRDSSKGFSSRIYHRTAEGVPFKWETQPGKSRTPLMNGSIPPLSPPPAAQSLSLPKLCTEKPKDSAQPRVWFWKKIVKTRQIFKKKRTGLDESISDVTGSKKVENFEFWSSDSDSVSSPRNSISSWRSSSSASHFETSLQTSKFSAPKSQKKVEDSEKWGGIERLDLSSSCIPWNFTGVLICLARRV</sequence>
<evidence type="ECO:0000313" key="2">
    <source>
        <dbReference type="EMBL" id="KAF8400311.1"/>
    </source>
</evidence>
<evidence type="ECO:0000256" key="1">
    <source>
        <dbReference type="SAM" id="MobiDB-lite"/>
    </source>
</evidence>
<dbReference type="PANTHER" id="PTHR33257:SF6">
    <property type="entry name" value="OXYSTEROL-BINDING 4B-LIKE PROTEIN"/>
    <property type="match status" value="1"/>
</dbReference>
<feature type="region of interest" description="Disordered" evidence="1">
    <location>
        <begin position="148"/>
        <end position="171"/>
    </location>
</feature>
<keyword evidence="3" id="KW-1185">Reference proteome</keyword>
<evidence type="ECO:0000313" key="3">
    <source>
        <dbReference type="Proteomes" id="UP000655225"/>
    </source>
</evidence>
<feature type="compositionally biased region" description="Low complexity" evidence="1">
    <location>
        <begin position="148"/>
        <end position="170"/>
    </location>
</feature>
<proteinExistence type="predicted"/>
<dbReference type="OrthoDB" id="1684445at2759"/>
<dbReference type="Proteomes" id="UP000655225">
    <property type="component" value="Unassembled WGS sequence"/>
</dbReference>
<dbReference type="OMA" id="CFPMHVS"/>
<dbReference type="PANTHER" id="PTHR33257">
    <property type="entry name" value="OS05G0165500 PROTEIN"/>
    <property type="match status" value="1"/>
</dbReference>
<dbReference type="AlphaFoldDB" id="A0A834ZAP3"/>
<feature type="region of interest" description="Disordered" evidence="1">
    <location>
        <begin position="61"/>
        <end position="84"/>
    </location>
</feature>